<proteinExistence type="predicted"/>
<dbReference type="EMBL" id="QVFU01000011">
    <property type="protein sequence ID" value="RFS46155.1"/>
    <property type="molecule type" value="Genomic_DNA"/>
</dbReference>
<evidence type="ECO:0008006" key="3">
    <source>
        <dbReference type="Google" id="ProtNLM"/>
    </source>
</evidence>
<organism evidence="1 2">
    <name type="scientific">Micromonospora craniellae</name>
    <dbReference type="NCBI Taxonomy" id="2294034"/>
    <lineage>
        <taxon>Bacteria</taxon>
        <taxon>Bacillati</taxon>
        <taxon>Actinomycetota</taxon>
        <taxon>Actinomycetes</taxon>
        <taxon>Micromonosporales</taxon>
        <taxon>Micromonosporaceae</taxon>
        <taxon>Micromonospora</taxon>
    </lineage>
</organism>
<evidence type="ECO:0000313" key="1">
    <source>
        <dbReference type="EMBL" id="RFS46155.1"/>
    </source>
</evidence>
<accession>A0A372FZE5</accession>
<dbReference type="RefSeq" id="WP_117228315.1">
    <property type="nucleotide sequence ID" value="NZ_CP061725.1"/>
</dbReference>
<gene>
    <name evidence="1" type="ORF">D0Q02_13510</name>
</gene>
<evidence type="ECO:0000313" key="2">
    <source>
        <dbReference type="Proteomes" id="UP000262621"/>
    </source>
</evidence>
<keyword evidence="2" id="KW-1185">Reference proteome</keyword>
<dbReference type="OrthoDB" id="3401874at2"/>
<comment type="caution">
    <text evidence="1">The sequence shown here is derived from an EMBL/GenBank/DDBJ whole genome shotgun (WGS) entry which is preliminary data.</text>
</comment>
<name>A0A372FZE5_9ACTN</name>
<dbReference type="AlphaFoldDB" id="A0A372FZE5"/>
<dbReference type="Proteomes" id="UP000262621">
    <property type="component" value="Unassembled WGS sequence"/>
</dbReference>
<reference evidence="1 2" key="1">
    <citation type="submission" date="2018-08" db="EMBL/GenBank/DDBJ databases">
        <title>Verrucosispora craniellae sp. nov., isolated from a marine sponge in the South China Sea.</title>
        <authorList>
            <person name="Li L."/>
            <person name="Lin H.W."/>
        </authorList>
    </citation>
    <scope>NUCLEOTIDE SEQUENCE [LARGE SCALE GENOMIC DNA]</scope>
    <source>
        <strain evidence="1 2">LHW63014</strain>
    </source>
</reference>
<protein>
    <recommendedName>
        <fullName evidence="3">DUF5666 domain-containing protein</fullName>
    </recommendedName>
</protein>
<sequence length="77" mass="7846">MAVQRGVVTAVDGGGGMTVKSADGFTLNWTFGDGLRVVERGRTIPSSDVEVGTELGVAGAKAGDSTTARLIVVPVRK</sequence>